<gene>
    <name evidence="3" type="ORF">CLV32_3967</name>
</gene>
<dbReference type="PROSITE" id="PS50995">
    <property type="entry name" value="HTH_MARR_2"/>
    <property type="match status" value="1"/>
</dbReference>
<feature type="domain" description="HTH marR-type" evidence="1">
    <location>
        <begin position="9"/>
        <end position="155"/>
    </location>
</feature>
<feature type="domain" description="N-acetyltransferase" evidence="2">
    <location>
        <begin position="176"/>
        <end position="317"/>
    </location>
</feature>
<evidence type="ECO:0000259" key="1">
    <source>
        <dbReference type="PROSITE" id="PS50995"/>
    </source>
</evidence>
<dbReference type="RefSeq" id="WP_133558582.1">
    <property type="nucleotide sequence ID" value="NZ_SNWM01000005.1"/>
</dbReference>
<comment type="caution">
    <text evidence="3">The sequence shown here is derived from an EMBL/GenBank/DDBJ whole genome shotgun (WGS) entry which is preliminary data.</text>
</comment>
<dbReference type="SUPFAM" id="SSF46785">
    <property type="entry name" value="Winged helix' DNA-binding domain"/>
    <property type="match status" value="1"/>
</dbReference>
<dbReference type="InterPro" id="IPR036390">
    <property type="entry name" value="WH_DNA-bd_sf"/>
</dbReference>
<reference evidence="3 4" key="1">
    <citation type="submission" date="2019-03" db="EMBL/GenBank/DDBJ databases">
        <title>Genomic Encyclopedia of Archaeal and Bacterial Type Strains, Phase II (KMG-II): from individual species to whole genera.</title>
        <authorList>
            <person name="Goeker M."/>
        </authorList>
    </citation>
    <scope>NUCLEOTIDE SEQUENCE [LARGE SCALE GENOMIC DNA]</scope>
    <source>
        <strain evidence="3 4">DSM 19034</strain>
    </source>
</reference>
<dbReference type="SUPFAM" id="SSF55729">
    <property type="entry name" value="Acyl-CoA N-acyltransferases (Nat)"/>
    <property type="match status" value="1"/>
</dbReference>
<dbReference type="OrthoDB" id="1431064at2"/>
<evidence type="ECO:0000313" key="4">
    <source>
        <dbReference type="Proteomes" id="UP000295499"/>
    </source>
</evidence>
<dbReference type="GO" id="GO:0003700">
    <property type="term" value="F:DNA-binding transcription factor activity"/>
    <property type="evidence" value="ECO:0007669"/>
    <property type="project" value="InterPro"/>
</dbReference>
<dbReference type="PANTHER" id="PTHR43617">
    <property type="entry name" value="L-AMINO ACID N-ACETYLTRANSFERASE"/>
    <property type="match status" value="1"/>
</dbReference>
<dbReference type="InterPro" id="IPR050276">
    <property type="entry name" value="MshD_Acetyltransferase"/>
</dbReference>
<sequence>MDLFEKTGKMALGSRLRLLTAKVTEDAGNIYELYSVEFSPKWFPVFFVLAEDGENTITELALAIGHSQPSVTKIIQEMTAAGLVAENRNSSDKRRTLVALTEKGMSISARIKIQCADVEAAIDGIISEAKINLWEAIQEWEQLLNQKSLFKRVAEQKKLRESRDVEIVPYQDKYQTAFRSLNEEWISAYFKMEAADYKALDHPTEYILNKGGQIFVALYNNEPVGVCALIKMNDPDYDFELAKMAVSPKVQGKNIGWLLAQKIITAAKHAGAGNIYLESNTALKPAINLYHKLGFKKVFGRTTPYERCNIQMELNLKDIA</sequence>
<dbReference type="Proteomes" id="UP000295499">
    <property type="component" value="Unassembled WGS sequence"/>
</dbReference>
<protein>
    <submittedName>
        <fullName evidence="3">MarR family transcriptional regulator with acetyltransferase activity</fullName>
    </submittedName>
</protein>
<dbReference type="PROSITE" id="PS51186">
    <property type="entry name" value="GNAT"/>
    <property type="match status" value="1"/>
</dbReference>
<organism evidence="3 4">
    <name type="scientific">Pedobacter duraquae</name>
    <dbReference type="NCBI Taxonomy" id="425511"/>
    <lineage>
        <taxon>Bacteria</taxon>
        <taxon>Pseudomonadati</taxon>
        <taxon>Bacteroidota</taxon>
        <taxon>Sphingobacteriia</taxon>
        <taxon>Sphingobacteriales</taxon>
        <taxon>Sphingobacteriaceae</taxon>
        <taxon>Pedobacter</taxon>
    </lineage>
</organism>
<dbReference type="InterPro" id="IPR000835">
    <property type="entry name" value="HTH_MarR-typ"/>
</dbReference>
<dbReference type="CDD" id="cd04301">
    <property type="entry name" value="NAT_SF"/>
    <property type="match status" value="1"/>
</dbReference>
<dbReference type="GO" id="GO:0016747">
    <property type="term" value="F:acyltransferase activity, transferring groups other than amino-acyl groups"/>
    <property type="evidence" value="ECO:0007669"/>
    <property type="project" value="InterPro"/>
</dbReference>
<dbReference type="Pfam" id="PF00583">
    <property type="entry name" value="Acetyltransf_1"/>
    <property type="match status" value="1"/>
</dbReference>
<dbReference type="Pfam" id="PF12802">
    <property type="entry name" value="MarR_2"/>
    <property type="match status" value="1"/>
</dbReference>
<name>A0A4R6IF00_9SPHI</name>
<dbReference type="PANTHER" id="PTHR43617:SF36">
    <property type="entry name" value="GCN5-RELATED N-ACETYLTRANSFERASE"/>
    <property type="match status" value="1"/>
</dbReference>
<dbReference type="InterPro" id="IPR016181">
    <property type="entry name" value="Acyl_CoA_acyltransferase"/>
</dbReference>
<dbReference type="AlphaFoldDB" id="A0A4R6IF00"/>
<dbReference type="InterPro" id="IPR036388">
    <property type="entry name" value="WH-like_DNA-bd_sf"/>
</dbReference>
<evidence type="ECO:0000259" key="2">
    <source>
        <dbReference type="PROSITE" id="PS51186"/>
    </source>
</evidence>
<evidence type="ECO:0000313" key="3">
    <source>
        <dbReference type="EMBL" id="TDO20207.1"/>
    </source>
</evidence>
<dbReference type="InterPro" id="IPR000182">
    <property type="entry name" value="GNAT_dom"/>
</dbReference>
<keyword evidence="4" id="KW-1185">Reference proteome</keyword>
<dbReference type="SMART" id="SM00347">
    <property type="entry name" value="HTH_MARR"/>
    <property type="match status" value="1"/>
</dbReference>
<dbReference type="Gene3D" id="3.40.630.30">
    <property type="match status" value="1"/>
</dbReference>
<dbReference type="Gene3D" id="1.10.10.10">
    <property type="entry name" value="Winged helix-like DNA-binding domain superfamily/Winged helix DNA-binding domain"/>
    <property type="match status" value="1"/>
</dbReference>
<accession>A0A4R6IF00</accession>
<dbReference type="EMBL" id="SNWM01000005">
    <property type="protein sequence ID" value="TDO20207.1"/>
    <property type="molecule type" value="Genomic_DNA"/>
</dbReference>
<proteinExistence type="predicted"/>
<keyword evidence="3" id="KW-0808">Transferase</keyword>